<dbReference type="GO" id="GO:0006281">
    <property type="term" value="P:DNA repair"/>
    <property type="evidence" value="ECO:0007669"/>
    <property type="project" value="UniProtKB-ARBA"/>
</dbReference>
<accession>A0AAF0J7L7</accession>
<sequence length="463" mass="50752">MQALYYRLTKLLARPIEPVFVFDGPQRPRVKRHVRVSGASLPFQREFIELIDAFSFTYRVAPGEAEAELAWMNEHGVVDAVLTDDVDFFVFGGRVAYRTTTEDALAVYEAHRLELDRHDLVLVGLLAGGDYDTTGIPRCGIATALALAQAGFGKRLLYALKHGGGALVAWRSDVSVELAENPRGRLARRMPGLAREILHSFPEETLRAVVTYYVDPIVSGVAPNLVCKQPKLDELATQIMQVLNWDAETAARRLQRTFPGIYLRELLCTKHDTESPGTSKKVQDATVATALTPPSVKLDESASMKAERSMALITDYFAATSVRSPPKRRSIAVVDSVHRNASGAVEMARVAINCAEFSKQVELAIGCSAPAKSQQLWLHESFARSDARLRSSLDIFLSKQSPAKPSRTRTQRPLDAYFAKVEPIPPLILPKKGALTAAPAIPAPSGSTPDDSVEFVGMNLNCK</sequence>
<name>A0AAF0J7L7_9BASI</name>
<organism evidence="2 3">
    <name type="scientific">Malassezia cuniculi</name>
    <dbReference type="NCBI Taxonomy" id="948313"/>
    <lineage>
        <taxon>Eukaryota</taxon>
        <taxon>Fungi</taxon>
        <taxon>Dikarya</taxon>
        <taxon>Basidiomycota</taxon>
        <taxon>Ustilaginomycotina</taxon>
        <taxon>Malasseziomycetes</taxon>
        <taxon>Malasseziales</taxon>
        <taxon>Malasseziaceae</taxon>
        <taxon>Malassezia</taxon>
    </lineage>
</organism>
<dbReference type="Proteomes" id="UP001219933">
    <property type="component" value="Chromosome 5"/>
</dbReference>
<dbReference type="AlphaFoldDB" id="A0AAF0J7L7"/>
<dbReference type="PANTHER" id="PTHR11081:SF75">
    <property type="entry name" value="ENDONUCLEASE, PUTATIVE (AFU_ORTHOLOGUE AFUA_3G13260)-RELATED"/>
    <property type="match status" value="1"/>
</dbReference>
<dbReference type="InterPro" id="IPR006084">
    <property type="entry name" value="XPG/Rad2"/>
</dbReference>
<feature type="domain" description="XPG-I" evidence="1">
    <location>
        <begin position="52"/>
        <end position="115"/>
    </location>
</feature>
<dbReference type="EMBL" id="CP119881">
    <property type="protein sequence ID" value="WFD36762.1"/>
    <property type="molecule type" value="Genomic_DNA"/>
</dbReference>
<evidence type="ECO:0000313" key="3">
    <source>
        <dbReference type="Proteomes" id="UP001219933"/>
    </source>
</evidence>
<dbReference type="Pfam" id="PF00867">
    <property type="entry name" value="XPG_I"/>
    <property type="match status" value="1"/>
</dbReference>
<dbReference type="InterPro" id="IPR036279">
    <property type="entry name" value="5-3_exonuclease_C_sf"/>
</dbReference>
<proteinExistence type="predicted"/>
<dbReference type="InterPro" id="IPR029060">
    <property type="entry name" value="PIN-like_dom_sf"/>
</dbReference>
<dbReference type="SUPFAM" id="SSF47807">
    <property type="entry name" value="5' to 3' exonuclease, C-terminal subdomain"/>
    <property type="match status" value="1"/>
</dbReference>
<keyword evidence="3" id="KW-1185">Reference proteome</keyword>
<evidence type="ECO:0000259" key="1">
    <source>
        <dbReference type="SMART" id="SM00484"/>
    </source>
</evidence>
<protein>
    <recommendedName>
        <fullName evidence="1">XPG-I domain-containing protein</fullName>
    </recommendedName>
</protein>
<dbReference type="GO" id="GO:0017108">
    <property type="term" value="F:5'-flap endonuclease activity"/>
    <property type="evidence" value="ECO:0007669"/>
    <property type="project" value="TreeGrafter"/>
</dbReference>
<dbReference type="Gene3D" id="3.40.50.1010">
    <property type="entry name" value="5'-nuclease"/>
    <property type="match status" value="1"/>
</dbReference>
<gene>
    <name evidence="2" type="ORF">MCUN1_003649</name>
</gene>
<dbReference type="InterPro" id="IPR006086">
    <property type="entry name" value="XPG-I_dom"/>
</dbReference>
<reference evidence="2" key="1">
    <citation type="submission" date="2023-03" db="EMBL/GenBank/DDBJ databases">
        <title>Mating type loci evolution in Malassezia.</title>
        <authorList>
            <person name="Coelho M.A."/>
        </authorList>
    </citation>
    <scope>NUCLEOTIDE SEQUENCE</scope>
    <source>
        <strain evidence="2">CBS 11721</strain>
    </source>
</reference>
<dbReference type="PANTHER" id="PTHR11081">
    <property type="entry name" value="FLAP ENDONUCLEASE FAMILY MEMBER"/>
    <property type="match status" value="1"/>
</dbReference>
<dbReference type="PRINTS" id="PR00853">
    <property type="entry name" value="XPGRADSUPER"/>
</dbReference>
<dbReference type="SMART" id="SM00484">
    <property type="entry name" value="XPGI"/>
    <property type="match status" value="1"/>
</dbReference>
<dbReference type="CDD" id="cd09870">
    <property type="entry name" value="PIN_YEN1"/>
    <property type="match status" value="1"/>
</dbReference>
<dbReference type="SUPFAM" id="SSF88723">
    <property type="entry name" value="PIN domain-like"/>
    <property type="match status" value="1"/>
</dbReference>
<evidence type="ECO:0000313" key="2">
    <source>
        <dbReference type="EMBL" id="WFD36762.1"/>
    </source>
</evidence>
<dbReference type="Gene3D" id="1.10.150.20">
    <property type="entry name" value="5' to 3' exonuclease, C-terminal subdomain"/>
    <property type="match status" value="1"/>
</dbReference>